<dbReference type="STRING" id="288768.SAMEA3906486_05028"/>
<evidence type="ECO:0000256" key="5">
    <source>
        <dbReference type="ARBA" id="ARBA00023270"/>
    </source>
</evidence>
<proteinExistence type="inferred from homology"/>
<dbReference type="SFLD" id="SFLDG01129">
    <property type="entry name" value="C1.5:_HAD__Beta-PGM__Phosphata"/>
    <property type="match status" value="1"/>
</dbReference>
<dbReference type="EMBL" id="FKIF01000010">
    <property type="protein sequence ID" value="SAI74219.1"/>
    <property type="molecule type" value="Genomic_DNA"/>
</dbReference>
<keyword evidence="2 9" id="KW-0479">Metal-binding</keyword>
<name>A0A157SUU3_9BORD</name>
<evidence type="ECO:0000256" key="1">
    <source>
        <dbReference type="ARBA" id="ARBA00011738"/>
    </source>
</evidence>
<comment type="similarity">
    <text evidence="9">Belongs to the HAD-like hydrolase superfamily. PhnX family.</text>
</comment>
<dbReference type="NCBIfam" id="TIGR01509">
    <property type="entry name" value="HAD-SF-IA-v3"/>
    <property type="match status" value="1"/>
</dbReference>
<dbReference type="SFLD" id="SFLDG01135">
    <property type="entry name" value="C1.5.6:_HAD__Beta-PGM__Phospha"/>
    <property type="match status" value="1"/>
</dbReference>
<dbReference type="HAMAP" id="MF_01375">
    <property type="entry name" value="PhnX"/>
    <property type="match status" value="1"/>
</dbReference>
<dbReference type="Pfam" id="PF00702">
    <property type="entry name" value="Hydrolase"/>
    <property type="match status" value="1"/>
</dbReference>
<dbReference type="FunFam" id="1.10.150.240:FF:000006">
    <property type="entry name" value="Phosphonoacetaldehyde hydrolase"/>
    <property type="match status" value="1"/>
</dbReference>
<dbReference type="Proteomes" id="UP000076848">
    <property type="component" value="Unassembled WGS sequence"/>
</dbReference>
<dbReference type="GO" id="GO:0008967">
    <property type="term" value="F:phosphoglycolate phosphatase activity"/>
    <property type="evidence" value="ECO:0007669"/>
    <property type="project" value="TreeGrafter"/>
</dbReference>
<dbReference type="GO" id="GO:0019700">
    <property type="term" value="P:organic phosphonate catabolic process"/>
    <property type="evidence" value="ECO:0007669"/>
    <property type="project" value="InterPro"/>
</dbReference>
<feature type="binding site" evidence="9">
    <location>
        <position position="190"/>
    </location>
    <ligand>
        <name>Mg(2+)</name>
        <dbReference type="ChEBI" id="CHEBI:18420"/>
    </ligand>
</feature>
<evidence type="ECO:0000313" key="10">
    <source>
        <dbReference type="EMBL" id="SAI74219.1"/>
    </source>
</evidence>
<evidence type="ECO:0000256" key="3">
    <source>
        <dbReference type="ARBA" id="ARBA00022801"/>
    </source>
</evidence>
<dbReference type="Gene3D" id="3.40.50.1000">
    <property type="entry name" value="HAD superfamily/HAD-like"/>
    <property type="match status" value="1"/>
</dbReference>
<dbReference type="InterPro" id="IPR036412">
    <property type="entry name" value="HAD-like_sf"/>
</dbReference>
<dbReference type="GO" id="GO:0000287">
    <property type="term" value="F:magnesium ion binding"/>
    <property type="evidence" value="ECO:0007669"/>
    <property type="project" value="UniProtKB-UniRule"/>
</dbReference>
<dbReference type="OrthoDB" id="5504491at2"/>
<comment type="function">
    <text evidence="7 9">Involved in phosphonate degradation.</text>
</comment>
<feature type="binding site" evidence="9">
    <location>
        <position position="16"/>
    </location>
    <ligand>
        <name>Mg(2+)</name>
        <dbReference type="ChEBI" id="CHEBI:18420"/>
    </ligand>
</feature>
<keyword evidence="3 9" id="KW-0378">Hydrolase</keyword>
<evidence type="ECO:0000256" key="7">
    <source>
        <dbReference type="ARBA" id="ARBA00056573"/>
    </source>
</evidence>
<comment type="catalytic activity">
    <reaction evidence="6 9">
        <text>phosphonoacetaldehyde + H2O = acetaldehyde + phosphate + H(+)</text>
        <dbReference type="Rhea" id="RHEA:18905"/>
        <dbReference type="ChEBI" id="CHEBI:15343"/>
        <dbReference type="ChEBI" id="CHEBI:15377"/>
        <dbReference type="ChEBI" id="CHEBI:15378"/>
        <dbReference type="ChEBI" id="CHEBI:43474"/>
        <dbReference type="ChEBI" id="CHEBI:58383"/>
        <dbReference type="EC" id="3.11.1.1"/>
    </reaction>
</comment>
<dbReference type="InterPro" id="IPR006323">
    <property type="entry name" value="Phosphonoacetald_hydro"/>
</dbReference>
<evidence type="ECO:0000256" key="8">
    <source>
        <dbReference type="ARBA" id="ARBA00066472"/>
    </source>
</evidence>
<protein>
    <recommendedName>
        <fullName evidence="8 9">Phosphonoacetaldehyde hydrolase</fullName>
        <shortName evidence="9">Phosphonatase</shortName>
        <ecNumber evidence="8 9">3.11.1.1</ecNumber>
    </recommendedName>
    <alternativeName>
        <fullName evidence="9">Phosphonoacetaldehyde phosphonohydrolase</fullName>
    </alternativeName>
</protein>
<accession>A0A157SUU3</accession>
<evidence type="ECO:0000256" key="6">
    <source>
        <dbReference type="ARBA" id="ARBA00052005"/>
    </source>
</evidence>
<dbReference type="NCBIfam" id="TIGR01422">
    <property type="entry name" value="phosphonatase"/>
    <property type="match status" value="1"/>
</dbReference>
<dbReference type="AlphaFoldDB" id="A0A157SUU3"/>
<feature type="binding site" evidence="9">
    <location>
        <position position="18"/>
    </location>
    <ligand>
        <name>Mg(2+)</name>
        <dbReference type="ChEBI" id="CHEBI:18420"/>
    </ligand>
</feature>
<evidence type="ECO:0000256" key="9">
    <source>
        <dbReference type="HAMAP-Rule" id="MF_01375"/>
    </source>
</evidence>
<dbReference type="InterPro" id="IPR023214">
    <property type="entry name" value="HAD_sf"/>
</dbReference>
<dbReference type="GO" id="GO:0050194">
    <property type="term" value="F:phosphonoacetaldehyde hydrolase activity"/>
    <property type="evidence" value="ECO:0007669"/>
    <property type="project" value="UniProtKB-UniRule"/>
</dbReference>
<organism evidence="10 11">
    <name type="scientific">Bordetella ansorpii</name>
    <dbReference type="NCBI Taxonomy" id="288768"/>
    <lineage>
        <taxon>Bacteria</taxon>
        <taxon>Pseudomonadati</taxon>
        <taxon>Pseudomonadota</taxon>
        <taxon>Betaproteobacteria</taxon>
        <taxon>Burkholderiales</taxon>
        <taxon>Alcaligenaceae</taxon>
        <taxon>Bordetella</taxon>
    </lineage>
</organism>
<evidence type="ECO:0000256" key="2">
    <source>
        <dbReference type="ARBA" id="ARBA00022723"/>
    </source>
</evidence>
<evidence type="ECO:0000256" key="4">
    <source>
        <dbReference type="ARBA" id="ARBA00022842"/>
    </source>
</evidence>
<sequence>MIQTQLPVRLEAVIFDWAGTLVDFGSFAPTRVFVDAFAEFGMTVTLRQARGPMGMGKWDHIRTLCNDPGIAGQYRERFGRMPTDDDVTAIYERFLPMQVAKVAQYSAPIPGAADVLRTLRAQGLKLGSCSGYPDVVMRHVREGAEPAGIRPDCVVASDDVPRARPAPGMALRNVVLMGLADVAGCVKVDDTAPGIEEGRRAGMWTVGLLLSGNAAGLSLEEYEALDEAGRQAARERARAELDTAAPHYLIDTIRDLPDVLAQIAARLAAGDRPQHC</sequence>
<comment type="cofactor">
    <cofactor evidence="9">
        <name>Mg(2+)</name>
        <dbReference type="ChEBI" id="CHEBI:18420"/>
    </cofactor>
    <text evidence="9">Binds 1 Mg(2+) ion per subunit.</text>
</comment>
<keyword evidence="11" id="KW-1185">Reference proteome</keyword>
<dbReference type="InterPro" id="IPR006439">
    <property type="entry name" value="HAD-SF_hydro_IA"/>
</dbReference>
<dbReference type="PANTHER" id="PTHR43434:SF19">
    <property type="entry name" value="PHOSPHONOACETALDEHYDE HYDROLASE"/>
    <property type="match status" value="1"/>
</dbReference>
<dbReference type="SFLD" id="SFLDS00003">
    <property type="entry name" value="Haloacid_Dehalogenase"/>
    <property type="match status" value="1"/>
</dbReference>
<feature type="active site" description="Nucleophile" evidence="9">
    <location>
        <position position="16"/>
    </location>
</feature>
<dbReference type="RefSeq" id="WP_066133362.1">
    <property type="nucleotide sequence ID" value="NZ_FKIF01000010.1"/>
</dbReference>
<comment type="subunit">
    <text evidence="1 9">Homodimer.</text>
</comment>
<reference evidence="10 11" key="1">
    <citation type="submission" date="2016-04" db="EMBL/GenBank/DDBJ databases">
        <authorList>
            <consortium name="Pathogen Informatics"/>
        </authorList>
    </citation>
    <scope>NUCLEOTIDE SEQUENCE [LARGE SCALE GENOMIC DNA]</scope>
    <source>
        <strain evidence="10 11">H050680373</strain>
    </source>
</reference>
<dbReference type="Gene3D" id="1.10.150.240">
    <property type="entry name" value="Putative phosphatase, domain 2"/>
    <property type="match status" value="1"/>
</dbReference>
<dbReference type="GO" id="GO:0005829">
    <property type="term" value="C:cytosol"/>
    <property type="evidence" value="ECO:0007669"/>
    <property type="project" value="TreeGrafter"/>
</dbReference>
<dbReference type="GO" id="GO:0006281">
    <property type="term" value="P:DNA repair"/>
    <property type="evidence" value="ECO:0007669"/>
    <property type="project" value="TreeGrafter"/>
</dbReference>
<keyword evidence="4 9" id="KW-0460">Magnesium</keyword>
<keyword evidence="5 9" id="KW-0704">Schiff base</keyword>
<dbReference type="EC" id="3.11.1.1" evidence="8 9"/>
<dbReference type="PANTHER" id="PTHR43434">
    <property type="entry name" value="PHOSPHOGLYCOLATE PHOSPHATASE"/>
    <property type="match status" value="1"/>
</dbReference>
<dbReference type="InterPro" id="IPR050155">
    <property type="entry name" value="HAD-like_hydrolase_sf"/>
</dbReference>
<gene>
    <name evidence="10" type="primary">phnX_2</name>
    <name evidence="9" type="synonym">phnX</name>
    <name evidence="10" type="ORF">SAMEA3906486_05028</name>
</gene>
<evidence type="ECO:0000313" key="11">
    <source>
        <dbReference type="Proteomes" id="UP000076848"/>
    </source>
</evidence>
<dbReference type="InterPro" id="IPR023198">
    <property type="entry name" value="PGP-like_dom2"/>
</dbReference>
<dbReference type="SUPFAM" id="SSF56784">
    <property type="entry name" value="HAD-like"/>
    <property type="match status" value="1"/>
</dbReference>
<feature type="active site" description="Schiff-base intermediate with substrate" evidence="9">
    <location>
        <position position="57"/>
    </location>
</feature>